<dbReference type="Proteomes" id="UP001600064">
    <property type="component" value="Unassembled WGS sequence"/>
</dbReference>
<feature type="signal peptide" evidence="2">
    <location>
        <begin position="1"/>
        <end position="26"/>
    </location>
</feature>
<comment type="caution">
    <text evidence="4">The sequence shown here is derived from an EMBL/GenBank/DDBJ whole genome shotgun (WGS) entry which is preliminary data.</text>
</comment>
<proteinExistence type="predicted"/>
<protein>
    <recommendedName>
        <fullName evidence="3">Ubiquitin-like domain-containing protein</fullName>
    </recommendedName>
</protein>
<feature type="chain" id="PRO_5045123643" description="Ubiquitin-like domain-containing protein" evidence="2">
    <location>
        <begin position="27"/>
        <end position="449"/>
    </location>
</feature>
<feature type="coiled-coil region" evidence="1">
    <location>
        <begin position="178"/>
        <end position="208"/>
    </location>
</feature>
<dbReference type="PANTHER" id="PTHR38886">
    <property type="entry name" value="SESA DOMAIN-CONTAINING PROTEIN"/>
    <property type="match status" value="1"/>
</dbReference>
<evidence type="ECO:0000259" key="3">
    <source>
        <dbReference type="Pfam" id="PF22893"/>
    </source>
</evidence>
<dbReference type="RefSeq" id="XP_070863786.1">
    <property type="nucleotide sequence ID" value="XM_071014405.1"/>
</dbReference>
<gene>
    <name evidence="4" type="ORF">VTJ83DRAFT_7569</name>
</gene>
<sequence>MEVALTFGSLGDILALGQLIIQLVEAIGVGSRNAGGSAQEYKDLQRELSEFGRVLLQVILTYEQYEHSAYLNGLDNATRSVVDECAGLIVGALEHFGGRYHASLRPGGSGSWLRDAHKKASWFLRERERVKELREKLSRSVQRLTLLNNLALRKSVRVDNDTMCARIDEVHRLVSTHVENYQELLRLLREQRRTLKNQDDQLRTANTQLAAQSGTLCDILTGVNQSLAAAIEIKNSLAEVSALVAKFQVYISSTMSLYALDPTKDLPVTIEDPLGRHCTIPSDLIDCLQWRTFQNIVEDHFEGHKGHERVSDRLYTLEEACTGREIDRTKPPVASLRRGMKLNMFMLFVELRYRDDLSPYCPQCDEELKDANNTTTTQCMTDGCGMQVRVGKSNPHDRAYYRGNDGLDIWRGLAYENGQKLTWLWMNMIAPEFNPADFVRVRIDIRLIE</sequence>
<keyword evidence="2" id="KW-0732">Signal</keyword>
<evidence type="ECO:0000313" key="4">
    <source>
        <dbReference type="EMBL" id="KAL2265059.1"/>
    </source>
</evidence>
<dbReference type="EMBL" id="JAZGUE010000007">
    <property type="protein sequence ID" value="KAL2265059.1"/>
    <property type="molecule type" value="Genomic_DNA"/>
</dbReference>
<feature type="domain" description="Ubiquitin-like" evidence="3">
    <location>
        <begin position="265"/>
        <end position="348"/>
    </location>
</feature>
<keyword evidence="1" id="KW-0175">Coiled coil</keyword>
<reference evidence="4 5" key="1">
    <citation type="journal article" date="2024" name="Commun. Biol.">
        <title>Comparative genomic analysis of thermophilic fungi reveals convergent evolutionary adaptations and gene losses.</title>
        <authorList>
            <person name="Steindorff A.S."/>
            <person name="Aguilar-Pontes M.V."/>
            <person name="Robinson A.J."/>
            <person name="Andreopoulos B."/>
            <person name="LaButti K."/>
            <person name="Kuo A."/>
            <person name="Mondo S."/>
            <person name="Riley R."/>
            <person name="Otillar R."/>
            <person name="Haridas S."/>
            <person name="Lipzen A."/>
            <person name="Grimwood J."/>
            <person name="Schmutz J."/>
            <person name="Clum A."/>
            <person name="Reid I.D."/>
            <person name="Moisan M.C."/>
            <person name="Butler G."/>
            <person name="Nguyen T.T.M."/>
            <person name="Dewar K."/>
            <person name="Conant G."/>
            <person name="Drula E."/>
            <person name="Henrissat B."/>
            <person name="Hansel C."/>
            <person name="Singer S."/>
            <person name="Hutchinson M.I."/>
            <person name="de Vries R.P."/>
            <person name="Natvig D.O."/>
            <person name="Powell A.J."/>
            <person name="Tsang A."/>
            <person name="Grigoriev I.V."/>
        </authorList>
    </citation>
    <scope>NUCLEOTIDE SEQUENCE [LARGE SCALE GENOMIC DNA]</scope>
    <source>
        <strain evidence="4 5">ATCC 22073</strain>
    </source>
</reference>
<evidence type="ECO:0000256" key="1">
    <source>
        <dbReference type="SAM" id="Coils"/>
    </source>
</evidence>
<dbReference type="Pfam" id="PF22893">
    <property type="entry name" value="ULD_2"/>
    <property type="match status" value="1"/>
</dbReference>
<name>A0ABR4D3V7_9PEZI</name>
<accession>A0ABR4D3V7</accession>
<evidence type="ECO:0000256" key="2">
    <source>
        <dbReference type="SAM" id="SignalP"/>
    </source>
</evidence>
<keyword evidence="5" id="KW-1185">Reference proteome</keyword>
<dbReference type="GeneID" id="98129049"/>
<organism evidence="4 5">
    <name type="scientific">Remersonia thermophila</name>
    <dbReference type="NCBI Taxonomy" id="72144"/>
    <lineage>
        <taxon>Eukaryota</taxon>
        <taxon>Fungi</taxon>
        <taxon>Dikarya</taxon>
        <taxon>Ascomycota</taxon>
        <taxon>Pezizomycotina</taxon>
        <taxon>Sordariomycetes</taxon>
        <taxon>Sordariomycetidae</taxon>
        <taxon>Sordariales</taxon>
        <taxon>Sordariales incertae sedis</taxon>
        <taxon>Remersonia</taxon>
    </lineage>
</organism>
<evidence type="ECO:0000313" key="5">
    <source>
        <dbReference type="Proteomes" id="UP001600064"/>
    </source>
</evidence>
<dbReference type="PANTHER" id="PTHR38886:SF1">
    <property type="entry name" value="NACHT-NTPASE AND P-LOOP NTPASES N-TERMINAL DOMAIN-CONTAINING PROTEIN"/>
    <property type="match status" value="1"/>
</dbReference>
<dbReference type="InterPro" id="IPR054464">
    <property type="entry name" value="ULD_fung"/>
</dbReference>